<keyword evidence="4 9" id="KW-0812">Transmembrane</keyword>
<dbReference type="SUPFAM" id="SSF103481">
    <property type="entry name" value="Multidrug resistance efflux transporter EmrE"/>
    <property type="match status" value="1"/>
</dbReference>
<feature type="transmembrane region" description="Helical" evidence="10">
    <location>
        <begin position="85"/>
        <end position="103"/>
    </location>
</feature>
<dbReference type="RefSeq" id="WP_386822892.1">
    <property type="nucleotide sequence ID" value="NZ_JBHTIF010000001.1"/>
</dbReference>
<dbReference type="EMBL" id="JBHTIF010000001">
    <property type="protein sequence ID" value="MFD0725285.1"/>
    <property type="molecule type" value="Genomic_DNA"/>
</dbReference>
<keyword evidence="6 10" id="KW-0472">Membrane</keyword>
<proteinExistence type="inferred from homology"/>
<sequence>MSWMHLFLAGLFEIAFALGLKHTEGFTRPWPTLFTALAAAISFWLLTRALEGIPLGTAYAVWTGIGAIGVALVGMTAFGESASPARLACLAMIVAGVAGLKLLSR</sequence>
<name>A0ABW2YAW2_9GAMM</name>
<evidence type="ECO:0000256" key="6">
    <source>
        <dbReference type="ARBA" id="ARBA00023136"/>
    </source>
</evidence>
<feature type="transmembrane region" description="Helical" evidence="10">
    <location>
        <begin position="59"/>
        <end position="79"/>
    </location>
</feature>
<dbReference type="PANTHER" id="PTHR30561:SF0">
    <property type="entry name" value="GUANIDINIUM EXPORTER"/>
    <property type="match status" value="1"/>
</dbReference>
<protein>
    <recommendedName>
        <fullName evidence="8">Guanidinium exporter</fullName>
    </recommendedName>
</protein>
<organism evidence="11 12">
    <name type="scientific">Lysobacter brunescens</name>
    <dbReference type="NCBI Taxonomy" id="262323"/>
    <lineage>
        <taxon>Bacteria</taxon>
        <taxon>Pseudomonadati</taxon>
        <taxon>Pseudomonadota</taxon>
        <taxon>Gammaproteobacteria</taxon>
        <taxon>Lysobacterales</taxon>
        <taxon>Lysobacteraceae</taxon>
        <taxon>Lysobacter</taxon>
    </lineage>
</organism>
<evidence type="ECO:0000256" key="8">
    <source>
        <dbReference type="ARBA" id="ARBA00039168"/>
    </source>
</evidence>
<comment type="subcellular location">
    <subcellularLocation>
        <location evidence="1 9">Cell membrane</location>
        <topology evidence="1 9">Multi-pass membrane protein</topology>
    </subcellularLocation>
</comment>
<dbReference type="Pfam" id="PF00893">
    <property type="entry name" value="Multi_Drug_Res"/>
    <property type="match status" value="1"/>
</dbReference>
<keyword evidence="3" id="KW-1003">Cell membrane</keyword>
<evidence type="ECO:0000256" key="7">
    <source>
        <dbReference type="ARBA" id="ARBA00038151"/>
    </source>
</evidence>
<dbReference type="InterPro" id="IPR037185">
    <property type="entry name" value="EmrE-like"/>
</dbReference>
<feature type="transmembrane region" description="Helical" evidence="10">
    <location>
        <begin position="29"/>
        <end position="47"/>
    </location>
</feature>
<evidence type="ECO:0000256" key="4">
    <source>
        <dbReference type="ARBA" id="ARBA00022692"/>
    </source>
</evidence>
<gene>
    <name evidence="11" type="ORF">ACFQ0E_06670</name>
</gene>
<comment type="similarity">
    <text evidence="7">Belongs to the drug/metabolite transporter (DMT) superfamily. Small multidrug resistance (SMR) (TC 2.A.7.1) family. Gdx/SugE subfamily.</text>
</comment>
<evidence type="ECO:0000256" key="1">
    <source>
        <dbReference type="ARBA" id="ARBA00004651"/>
    </source>
</evidence>
<keyword evidence="2" id="KW-0813">Transport</keyword>
<evidence type="ECO:0000313" key="11">
    <source>
        <dbReference type="EMBL" id="MFD0725285.1"/>
    </source>
</evidence>
<dbReference type="Proteomes" id="UP001597110">
    <property type="component" value="Unassembled WGS sequence"/>
</dbReference>
<evidence type="ECO:0000313" key="12">
    <source>
        <dbReference type="Proteomes" id="UP001597110"/>
    </source>
</evidence>
<keyword evidence="5 10" id="KW-1133">Transmembrane helix</keyword>
<dbReference type="InterPro" id="IPR045324">
    <property type="entry name" value="Small_multidrug_res"/>
</dbReference>
<evidence type="ECO:0000256" key="2">
    <source>
        <dbReference type="ARBA" id="ARBA00022448"/>
    </source>
</evidence>
<dbReference type="Gene3D" id="1.10.3730.20">
    <property type="match status" value="1"/>
</dbReference>
<keyword evidence="12" id="KW-1185">Reference proteome</keyword>
<reference evidence="12" key="1">
    <citation type="journal article" date="2019" name="Int. J. Syst. Evol. Microbiol.">
        <title>The Global Catalogue of Microorganisms (GCM) 10K type strain sequencing project: providing services to taxonomists for standard genome sequencing and annotation.</title>
        <authorList>
            <consortium name="The Broad Institute Genomics Platform"/>
            <consortium name="The Broad Institute Genome Sequencing Center for Infectious Disease"/>
            <person name="Wu L."/>
            <person name="Ma J."/>
        </authorList>
    </citation>
    <scope>NUCLEOTIDE SEQUENCE [LARGE SCALE GENOMIC DNA]</scope>
    <source>
        <strain evidence="12">CCUG 55585</strain>
    </source>
</reference>
<accession>A0ABW2YAW2</accession>
<dbReference type="PANTHER" id="PTHR30561">
    <property type="entry name" value="SMR FAMILY PROTON-DEPENDENT DRUG EFFLUX TRANSPORTER SUGE"/>
    <property type="match status" value="1"/>
</dbReference>
<evidence type="ECO:0000256" key="3">
    <source>
        <dbReference type="ARBA" id="ARBA00022475"/>
    </source>
</evidence>
<comment type="caution">
    <text evidence="11">The sequence shown here is derived from an EMBL/GenBank/DDBJ whole genome shotgun (WGS) entry which is preliminary data.</text>
</comment>
<evidence type="ECO:0000256" key="10">
    <source>
        <dbReference type="SAM" id="Phobius"/>
    </source>
</evidence>
<evidence type="ECO:0000256" key="5">
    <source>
        <dbReference type="ARBA" id="ARBA00022989"/>
    </source>
</evidence>
<dbReference type="InterPro" id="IPR000390">
    <property type="entry name" value="Small_drug/metabolite_transptr"/>
</dbReference>
<evidence type="ECO:0000256" key="9">
    <source>
        <dbReference type="RuleBase" id="RU003942"/>
    </source>
</evidence>